<protein>
    <recommendedName>
        <fullName evidence="12">Actin</fullName>
    </recommendedName>
</protein>
<dbReference type="Gene3D" id="3.90.640.10">
    <property type="entry name" value="Actin, Chain A, domain 4"/>
    <property type="match status" value="1"/>
</dbReference>
<dbReference type="GO" id="GO:0005524">
    <property type="term" value="F:ATP binding"/>
    <property type="evidence" value="ECO:0007669"/>
    <property type="project" value="UniProtKB-KW"/>
</dbReference>
<dbReference type="InterPro" id="IPR043129">
    <property type="entry name" value="ATPase_NBD"/>
</dbReference>
<dbReference type="SUPFAM" id="SSF53067">
    <property type="entry name" value="Actin-like ATPase domain"/>
    <property type="match status" value="1"/>
</dbReference>
<comment type="similarity">
    <text evidence="2 9">Belongs to the actin family.</text>
</comment>
<dbReference type="Pfam" id="PF00022">
    <property type="entry name" value="Actin"/>
    <property type="match status" value="1"/>
</dbReference>
<dbReference type="SMART" id="SM00268">
    <property type="entry name" value="ACTIN"/>
    <property type="match status" value="1"/>
</dbReference>
<dbReference type="FunFam" id="3.30.420.40:FF:000218">
    <property type="entry name" value="actin, alpha sarcomeric/skeletal-like"/>
    <property type="match status" value="1"/>
</dbReference>
<evidence type="ECO:0000256" key="2">
    <source>
        <dbReference type="ARBA" id="ARBA00006752"/>
    </source>
</evidence>
<comment type="subcellular location">
    <subcellularLocation>
        <location evidence="1">Cytoplasm</location>
        <location evidence="1">Cytoskeleton</location>
    </subcellularLocation>
</comment>
<keyword evidence="5" id="KW-0378">Hydrolase</keyword>
<keyword evidence="11" id="KW-1185">Reference proteome</keyword>
<dbReference type="FunFam" id="3.90.640.10:FF:000047">
    <property type="entry name" value="Actin, alpha skeletal muscle"/>
    <property type="match status" value="1"/>
</dbReference>
<organism evidence="10 11">
    <name type="scientific">Crotalaria pallida</name>
    <name type="common">Smooth rattlebox</name>
    <name type="synonym">Crotalaria striata</name>
    <dbReference type="NCBI Taxonomy" id="3830"/>
    <lineage>
        <taxon>Eukaryota</taxon>
        <taxon>Viridiplantae</taxon>
        <taxon>Streptophyta</taxon>
        <taxon>Embryophyta</taxon>
        <taxon>Tracheophyta</taxon>
        <taxon>Spermatophyta</taxon>
        <taxon>Magnoliopsida</taxon>
        <taxon>eudicotyledons</taxon>
        <taxon>Gunneridae</taxon>
        <taxon>Pentapetalae</taxon>
        <taxon>rosids</taxon>
        <taxon>fabids</taxon>
        <taxon>Fabales</taxon>
        <taxon>Fabaceae</taxon>
        <taxon>Papilionoideae</taxon>
        <taxon>50 kb inversion clade</taxon>
        <taxon>genistoids sensu lato</taxon>
        <taxon>core genistoids</taxon>
        <taxon>Crotalarieae</taxon>
        <taxon>Crotalaria</taxon>
    </lineage>
</organism>
<evidence type="ECO:0000256" key="6">
    <source>
        <dbReference type="ARBA" id="ARBA00022840"/>
    </source>
</evidence>
<dbReference type="PRINTS" id="PR00190">
    <property type="entry name" value="ACTIN"/>
</dbReference>
<accession>A0AAN9I9D1</accession>
<comment type="caution">
    <text evidence="10">The sequence shown here is derived from an EMBL/GenBank/DDBJ whole genome shotgun (WGS) entry which is preliminary data.</text>
</comment>
<gene>
    <name evidence="10" type="ORF">RIF29_21286</name>
</gene>
<keyword evidence="4" id="KW-0547">Nucleotide-binding</keyword>
<evidence type="ECO:0008006" key="12">
    <source>
        <dbReference type="Google" id="ProtNLM"/>
    </source>
</evidence>
<dbReference type="Proteomes" id="UP001372338">
    <property type="component" value="Unassembled WGS sequence"/>
</dbReference>
<keyword evidence="6" id="KW-0067">ATP-binding</keyword>
<dbReference type="AlphaFoldDB" id="A0AAN9I9D1"/>
<evidence type="ECO:0000256" key="1">
    <source>
        <dbReference type="ARBA" id="ARBA00004245"/>
    </source>
</evidence>
<evidence type="ECO:0000256" key="9">
    <source>
        <dbReference type="RuleBase" id="RU000487"/>
    </source>
</evidence>
<evidence type="ECO:0000313" key="11">
    <source>
        <dbReference type="Proteomes" id="UP001372338"/>
    </source>
</evidence>
<evidence type="ECO:0000256" key="3">
    <source>
        <dbReference type="ARBA" id="ARBA00022490"/>
    </source>
</evidence>
<comment type="catalytic activity">
    <reaction evidence="8">
        <text>ATP + H2O = ADP + phosphate + H(+)</text>
        <dbReference type="Rhea" id="RHEA:13065"/>
        <dbReference type="ChEBI" id="CHEBI:15377"/>
        <dbReference type="ChEBI" id="CHEBI:15378"/>
        <dbReference type="ChEBI" id="CHEBI:30616"/>
        <dbReference type="ChEBI" id="CHEBI:43474"/>
        <dbReference type="ChEBI" id="CHEBI:456216"/>
    </reaction>
</comment>
<dbReference type="InterPro" id="IPR004000">
    <property type="entry name" value="Actin"/>
</dbReference>
<reference evidence="10 11" key="1">
    <citation type="submission" date="2024-01" db="EMBL/GenBank/DDBJ databases">
        <title>The genomes of 5 underutilized Papilionoideae crops provide insights into root nodulation and disease resistanc.</title>
        <authorList>
            <person name="Yuan L."/>
        </authorList>
    </citation>
    <scope>NUCLEOTIDE SEQUENCE [LARGE SCALE GENOMIC DNA]</scope>
    <source>
        <strain evidence="10">ZHUSHIDOU_FW_LH</strain>
        <tissue evidence="10">Leaf</tissue>
    </source>
</reference>
<dbReference type="PANTHER" id="PTHR11937">
    <property type="entry name" value="ACTIN"/>
    <property type="match status" value="1"/>
</dbReference>
<dbReference type="Gene3D" id="3.30.420.40">
    <property type="match status" value="1"/>
</dbReference>
<sequence length="217" mass="24453">MYVTMAPILSLYATGRITGVVLDSGDGVSWAVPVQEGNVHKHAILRLDLAGNELTDYMLTLLCERGYYFRSLGDCEIVRDVKEKLTYIAHDYEQELDIAKVSSALEKLYELPDGQVICVGSERFRCPEVLFQPSIIGMEAGGIHEMAYNFVMKCNISIRRDLYHNIVLSGGSTMLPGFANRIAKEVTSLVPFGIRIKVVAPPERKFFLDWWFYHGIP</sequence>
<dbReference type="GO" id="GO:0005856">
    <property type="term" value="C:cytoskeleton"/>
    <property type="evidence" value="ECO:0007669"/>
    <property type="project" value="UniProtKB-SubCell"/>
</dbReference>
<evidence type="ECO:0000313" key="10">
    <source>
        <dbReference type="EMBL" id="KAK7268585.1"/>
    </source>
</evidence>
<keyword evidence="3" id="KW-0963">Cytoplasm</keyword>
<evidence type="ECO:0000256" key="7">
    <source>
        <dbReference type="ARBA" id="ARBA00023212"/>
    </source>
</evidence>
<dbReference type="EMBL" id="JAYWIO010000004">
    <property type="protein sequence ID" value="KAK7268585.1"/>
    <property type="molecule type" value="Genomic_DNA"/>
</dbReference>
<dbReference type="GO" id="GO:0016787">
    <property type="term" value="F:hydrolase activity"/>
    <property type="evidence" value="ECO:0007669"/>
    <property type="project" value="UniProtKB-KW"/>
</dbReference>
<evidence type="ECO:0000256" key="8">
    <source>
        <dbReference type="ARBA" id="ARBA00049360"/>
    </source>
</evidence>
<evidence type="ECO:0000256" key="5">
    <source>
        <dbReference type="ARBA" id="ARBA00022801"/>
    </source>
</evidence>
<proteinExistence type="inferred from homology"/>
<keyword evidence="7" id="KW-0206">Cytoskeleton</keyword>
<evidence type="ECO:0000256" key="4">
    <source>
        <dbReference type="ARBA" id="ARBA00022741"/>
    </source>
</evidence>
<name>A0AAN9I9D1_CROPI</name>